<comment type="caution">
    <text evidence="11">The sequence shown here is derived from an EMBL/GenBank/DDBJ whole genome shotgun (WGS) entry which is preliminary data.</text>
</comment>
<dbReference type="InterPro" id="IPR001254">
    <property type="entry name" value="Trypsin_dom"/>
</dbReference>
<feature type="disulfide bond" evidence="7">
    <location>
        <begin position="223"/>
        <end position="238"/>
    </location>
</feature>
<dbReference type="CDD" id="cd00190">
    <property type="entry name" value="Tryp_SPc"/>
    <property type="match status" value="1"/>
</dbReference>
<dbReference type="GO" id="GO:0005576">
    <property type="term" value="C:extracellular region"/>
    <property type="evidence" value="ECO:0007669"/>
    <property type="project" value="UniProtKB-SubCell"/>
</dbReference>
<dbReference type="InterPro" id="IPR043504">
    <property type="entry name" value="Peptidase_S1_PA_chymotrypsin"/>
</dbReference>
<feature type="disulfide bond" evidence="7">
    <location>
        <begin position="261"/>
        <end position="276"/>
    </location>
</feature>
<dbReference type="SUPFAM" id="SSF50494">
    <property type="entry name" value="Trypsin-like serine proteases"/>
    <property type="match status" value="1"/>
</dbReference>
<feature type="disulfide bond" evidence="7">
    <location>
        <begin position="135"/>
        <end position="150"/>
    </location>
</feature>
<dbReference type="GO" id="GO:0004252">
    <property type="term" value="F:serine-type endopeptidase activity"/>
    <property type="evidence" value="ECO:0007669"/>
    <property type="project" value="InterPro"/>
</dbReference>
<feature type="disulfide bond" evidence="7">
    <location>
        <begin position="174"/>
        <end position="189"/>
    </location>
</feature>
<keyword evidence="4" id="KW-0677">Repeat</keyword>
<evidence type="ECO:0000256" key="3">
    <source>
        <dbReference type="ARBA" id="ARBA00022729"/>
    </source>
</evidence>
<dbReference type="InterPro" id="IPR018114">
    <property type="entry name" value="TRYPSIN_HIS"/>
</dbReference>
<evidence type="ECO:0000256" key="2">
    <source>
        <dbReference type="ARBA" id="ARBA00022525"/>
    </source>
</evidence>
<dbReference type="FunFam" id="4.10.400.10:FF:000034">
    <property type="entry name" value="Low-density lipoprotein receptor-related protein 2"/>
    <property type="match status" value="1"/>
</dbReference>
<dbReference type="InterPro" id="IPR036055">
    <property type="entry name" value="LDL_receptor-like_sf"/>
</dbReference>
<dbReference type="Pfam" id="PF00089">
    <property type="entry name" value="Trypsin"/>
    <property type="match status" value="1"/>
</dbReference>
<dbReference type="InterPro" id="IPR033116">
    <property type="entry name" value="TRYPSIN_SER"/>
</dbReference>
<name>A0AAV2PIM4_MEGNR</name>
<feature type="disulfide bond" evidence="7">
    <location>
        <begin position="123"/>
        <end position="141"/>
    </location>
</feature>
<dbReference type="SUPFAM" id="SSF57424">
    <property type="entry name" value="LDL receptor-like module"/>
    <property type="match status" value="6"/>
</dbReference>
<keyword evidence="3 9" id="KW-0732">Signal</keyword>
<feature type="chain" id="PRO_5043562016" description="Peptidase S1 domain-containing protein" evidence="9">
    <location>
        <begin position="25"/>
        <end position="614"/>
    </location>
</feature>
<keyword evidence="8" id="KW-0378">Hydrolase</keyword>
<dbReference type="InterPro" id="IPR023415">
    <property type="entry name" value="LDLR_class-A_CS"/>
</dbReference>
<dbReference type="SMART" id="SM00192">
    <property type="entry name" value="LDLa"/>
    <property type="match status" value="6"/>
</dbReference>
<evidence type="ECO:0000256" key="5">
    <source>
        <dbReference type="ARBA" id="ARBA00023157"/>
    </source>
</evidence>
<dbReference type="FunFam" id="2.40.10.10:FF:000038">
    <property type="entry name" value="Serine protease"/>
    <property type="match status" value="1"/>
</dbReference>
<dbReference type="PROSITE" id="PS00135">
    <property type="entry name" value="TRYPSIN_SER"/>
    <property type="match status" value="1"/>
</dbReference>
<dbReference type="CDD" id="cd00112">
    <property type="entry name" value="LDLa"/>
    <property type="match status" value="6"/>
</dbReference>
<feature type="disulfide bond" evidence="7">
    <location>
        <begin position="318"/>
        <end position="330"/>
    </location>
</feature>
<keyword evidence="8" id="KW-0645">Protease</keyword>
<dbReference type="PROSITE" id="PS00134">
    <property type="entry name" value="TRYPSIN_HIS"/>
    <property type="match status" value="1"/>
</dbReference>
<feature type="disulfide bond" evidence="7">
    <location>
        <begin position="211"/>
        <end position="229"/>
    </location>
</feature>
<dbReference type="PANTHER" id="PTHR24252">
    <property type="entry name" value="ACROSIN-RELATED"/>
    <property type="match status" value="1"/>
</dbReference>
<proteinExistence type="predicted"/>
<dbReference type="SMART" id="SM00020">
    <property type="entry name" value="Tryp_SPc"/>
    <property type="match status" value="1"/>
</dbReference>
<gene>
    <name evidence="11" type="ORF">MNOR_LOCUS692</name>
</gene>
<feature type="signal peptide" evidence="9">
    <location>
        <begin position="1"/>
        <end position="24"/>
    </location>
</feature>
<accession>A0AAV2PIM4</accession>
<evidence type="ECO:0000259" key="10">
    <source>
        <dbReference type="PROSITE" id="PS50240"/>
    </source>
</evidence>
<dbReference type="Pfam" id="PF00057">
    <property type="entry name" value="Ldl_recept_a"/>
    <property type="match status" value="6"/>
</dbReference>
<organism evidence="11 12">
    <name type="scientific">Meganyctiphanes norvegica</name>
    <name type="common">Northern krill</name>
    <name type="synonym">Thysanopoda norvegica</name>
    <dbReference type="NCBI Taxonomy" id="48144"/>
    <lineage>
        <taxon>Eukaryota</taxon>
        <taxon>Metazoa</taxon>
        <taxon>Ecdysozoa</taxon>
        <taxon>Arthropoda</taxon>
        <taxon>Crustacea</taxon>
        <taxon>Multicrustacea</taxon>
        <taxon>Malacostraca</taxon>
        <taxon>Eumalacostraca</taxon>
        <taxon>Eucarida</taxon>
        <taxon>Euphausiacea</taxon>
        <taxon>Euphausiidae</taxon>
        <taxon>Meganyctiphanes</taxon>
    </lineage>
</organism>
<feature type="disulfide bond" evidence="7">
    <location>
        <begin position="300"/>
        <end position="315"/>
    </location>
</feature>
<keyword evidence="12" id="KW-1185">Reference proteome</keyword>
<dbReference type="PROSITE" id="PS50240">
    <property type="entry name" value="TRYPSIN_DOM"/>
    <property type="match status" value="1"/>
</dbReference>
<reference evidence="11 12" key="1">
    <citation type="submission" date="2024-05" db="EMBL/GenBank/DDBJ databases">
        <authorList>
            <person name="Wallberg A."/>
        </authorList>
    </citation>
    <scope>NUCLEOTIDE SEQUENCE [LARGE SCALE GENOMIC DNA]</scope>
</reference>
<dbReference type="PRINTS" id="PR00261">
    <property type="entry name" value="LDLRECEPTOR"/>
</dbReference>
<evidence type="ECO:0000256" key="4">
    <source>
        <dbReference type="ARBA" id="ARBA00022737"/>
    </source>
</evidence>
<dbReference type="EMBL" id="CAXKWB010000161">
    <property type="protein sequence ID" value="CAL4059570.1"/>
    <property type="molecule type" value="Genomic_DNA"/>
</dbReference>
<dbReference type="PANTHER" id="PTHR24252:SF7">
    <property type="entry name" value="HYALIN"/>
    <property type="match status" value="1"/>
</dbReference>
<evidence type="ECO:0000313" key="11">
    <source>
        <dbReference type="EMBL" id="CAL4059570.1"/>
    </source>
</evidence>
<comment type="caution">
    <text evidence="7">Lacks conserved residue(s) required for the propagation of feature annotation.</text>
</comment>
<keyword evidence="6" id="KW-0325">Glycoprotein</keyword>
<dbReference type="Proteomes" id="UP001497623">
    <property type="component" value="Unassembled WGS sequence"/>
</dbReference>
<dbReference type="AlphaFoldDB" id="A0AAV2PIM4"/>
<evidence type="ECO:0000256" key="9">
    <source>
        <dbReference type="SAM" id="SignalP"/>
    </source>
</evidence>
<dbReference type="InterPro" id="IPR002172">
    <property type="entry name" value="LDrepeatLR_classA_rpt"/>
</dbReference>
<feature type="disulfide bond" evidence="7">
    <location>
        <begin position="337"/>
        <end position="352"/>
    </location>
</feature>
<evidence type="ECO:0000256" key="1">
    <source>
        <dbReference type="ARBA" id="ARBA00004613"/>
    </source>
</evidence>
<comment type="subcellular location">
    <subcellularLocation>
        <location evidence="1">Secreted</location>
    </subcellularLocation>
</comment>
<feature type="domain" description="Peptidase S1" evidence="10">
    <location>
        <begin position="366"/>
        <end position="608"/>
    </location>
</feature>
<keyword evidence="8" id="KW-0720">Serine protease</keyword>
<dbReference type="PROSITE" id="PS50068">
    <property type="entry name" value="LDLRA_2"/>
    <property type="match status" value="6"/>
</dbReference>
<dbReference type="PROSITE" id="PS01209">
    <property type="entry name" value="LDLRA_1"/>
    <property type="match status" value="1"/>
</dbReference>
<sequence length="614" mass="66544">MVSLLPVPALLLLVVVATVHLGEAQEEVASIDGHEQDLEQHESMRLVDLMRGKKPKKCSTKKTCSKLGGTCTSKKACDGTIEKVKKGCSKKCVCCVPKAETTTPAPLPTGSTTDFGSLEFFTCDNNRTVLAYWKCDGFDDCGDNSDEDSCDSCKAGEVLCNDGHQHCIRESWVCDGFEDCHDGSDEKSCNVMPQTGGASTIAPRGCNGFTCKNGRCIVASWKCDGYNDCGDNSDESDCNKCSSSQFKCKSDSKCIRGDWKCDNYKDCADGSDEADCRAKCNSDQFQCVTSGKCIYGSWKCDNYADCTDKSDEKDCKKCTSTQFECKNKNCISSSKKCDKKNDCGDNSDEENCPTTCQCGVANTQRIVSGKEVNPKRKYPWQIGLVSPGYYISCGGSIINDRWILTAAHCIVDQNTCRLKFDSSSSLRVTVGEHHQGQTSDDNSDTKKYAIKTYIKHPNYNCKSLDYDFALLELTEPIPFNNVIRPVCLPSDDSKTYVGQTATVSGWGLTSTDGSMSNYLQEVQVPILANDNCGSWGTKAAMKLCAGGQPGKDSCGGDSGGPLVVKESNKYVQVGVVSYGHRSGCASTSYPGIYARVSKILTWITTTSASGKTCN</sequence>
<feature type="disulfide bond" evidence="7">
    <location>
        <begin position="325"/>
        <end position="343"/>
    </location>
</feature>
<dbReference type="Gene3D" id="2.40.10.10">
    <property type="entry name" value="Trypsin-like serine proteases"/>
    <property type="match status" value="1"/>
</dbReference>
<keyword evidence="5 7" id="KW-1015">Disulfide bond</keyword>
<dbReference type="Gene3D" id="4.10.400.10">
    <property type="entry name" value="Low-density Lipoprotein Receptor"/>
    <property type="match status" value="6"/>
</dbReference>
<protein>
    <recommendedName>
        <fullName evidence="10">Peptidase S1 domain-containing protein</fullName>
    </recommendedName>
</protein>
<dbReference type="InterPro" id="IPR009003">
    <property type="entry name" value="Peptidase_S1_PA"/>
</dbReference>
<dbReference type="GO" id="GO:0006508">
    <property type="term" value="P:proteolysis"/>
    <property type="evidence" value="ECO:0007669"/>
    <property type="project" value="UniProtKB-KW"/>
</dbReference>
<evidence type="ECO:0000256" key="6">
    <source>
        <dbReference type="ARBA" id="ARBA00023180"/>
    </source>
</evidence>
<keyword evidence="2" id="KW-0964">Secreted</keyword>
<evidence type="ECO:0000313" key="12">
    <source>
        <dbReference type="Proteomes" id="UP001497623"/>
    </source>
</evidence>
<evidence type="ECO:0000256" key="7">
    <source>
        <dbReference type="PROSITE-ProRule" id="PRU00124"/>
    </source>
</evidence>
<evidence type="ECO:0000256" key="8">
    <source>
        <dbReference type="RuleBase" id="RU363034"/>
    </source>
</evidence>